<dbReference type="Proteomes" id="UP000011083">
    <property type="component" value="Unassembled WGS sequence"/>
</dbReference>
<dbReference type="AlphaFoldDB" id="L8HKG6"/>
<dbReference type="GO" id="GO:0016853">
    <property type="term" value="F:isomerase activity"/>
    <property type="evidence" value="ECO:0007669"/>
    <property type="project" value="UniProtKB-KW"/>
</dbReference>
<proteinExistence type="inferred from homology"/>
<comment type="similarity">
    <text evidence="1 2">Belongs to the enoyl-CoA hydratase/isomerase family.</text>
</comment>
<dbReference type="InterPro" id="IPR029045">
    <property type="entry name" value="ClpP/crotonase-like_dom_sf"/>
</dbReference>
<evidence type="ECO:0000313" key="3">
    <source>
        <dbReference type="EMBL" id="ELR25153.1"/>
    </source>
</evidence>
<dbReference type="Gene3D" id="3.90.226.10">
    <property type="entry name" value="2-enoyl-CoA Hydratase, Chain A, domain 1"/>
    <property type="match status" value="1"/>
</dbReference>
<dbReference type="PANTHER" id="PTHR11941">
    <property type="entry name" value="ENOYL-COA HYDRATASE-RELATED"/>
    <property type="match status" value="1"/>
</dbReference>
<dbReference type="GO" id="GO:0005739">
    <property type="term" value="C:mitochondrion"/>
    <property type="evidence" value="ECO:0007669"/>
    <property type="project" value="TreeGrafter"/>
</dbReference>
<organism evidence="3 4">
    <name type="scientific">Acanthamoeba castellanii (strain ATCC 30010 / Neff)</name>
    <dbReference type="NCBI Taxonomy" id="1257118"/>
    <lineage>
        <taxon>Eukaryota</taxon>
        <taxon>Amoebozoa</taxon>
        <taxon>Discosea</taxon>
        <taxon>Longamoebia</taxon>
        <taxon>Centramoebida</taxon>
        <taxon>Acanthamoebidae</taxon>
        <taxon>Acanthamoeba</taxon>
    </lineage>
</organism>
<accession>L8HKG6</accession>
<dbReference type="EMBL" id="KB007805">
    <property type="protein sequence ID" value="ELR25153.1"/>
    <property type="molecule type" value="Genomic_DNA"/>
</dbReference>
<reference evidence="3 4" key="1">
    <citation type="journal article" date="2013" name="Genome Biol.">
        <title>Genome of Acanthamoeba castellanii highlights extensive lateral gene transfer and early evolution of tyrosine kinase signaling.</title>
        <authorList>
            <person name="Clarke M."/>
            <person name="Lohan A.J."/>
            <person name="Liu B."/>
            <person name="Lagkouvardos I."/>
            <person name="Roy S."/>
            <person name="Zafar N."/>
            <person name="Bertelli C."/>
            <person name="Schilde C."/>
            <person name="Kianianmomeni A."/>
            <person name="Burglin T.R."/>
            <person name="Frech C."/>
            <person name="Turcotte B."/>
            <person name="Kopec K.O."/>
            <person name="Synnott J.M."/>
            <person name="Choo C."/>
            <person name="Paponov I."/>
            <person name="Finkler A."/>
            <person name="Soon Heng Tan C."/>
            <person name="Hutchins A.P."/>
            <person name="Weinmeier T."/>
            <person name="Rattei T."/>
            <person name="Chu J.S."/>
            <person name="Gimenez G."/>
            <person name="Irimia M."/>
            <person name="Rigden D.J."/>
            <person name="Fitzpatrick D.A."/>
            <person name="Lorenzo-Morales J."/>
            <person name="Bateman A."/>
            <person name="Chiu C.H."/>
            <person name="Tang P."/>
            <person name="Hegemann P."/>
            <person name="Fromm H."/>
            <person name="Raoult D."/>
            <person name="Greub G."/>
            <person name="Miranda-Saavedra D."/>
            <person name="Chen N."/>
            <person name="Nash P."/>
            <person name="Ginger M.L."/>
            <person name="Horn M."/>
            <person name="Schaap P."/>
            <person name="Caler L."/>
            <person name="Loftus B."/>
        </authorList>
    </citation>
    <scope>NUCLEOTIDE SEQUENCE [LARGE SCALE GENOMIC DNA]</scope>
    <source>
        <strain evidence="3 4">Neff</strain>
    </source>
</reference>
<dbReference type="VEuPathDB" id="AmoebaDB:ACA1_288740"/>
<dbReference type="PROSITE" id="PS00166">
    <property type="entry name" value="ENOYL_COA_HYDRATASE"/>
    <property type="match status" value="1"/>
</dbReference>
<dbReference type="OMA" id="SCDMVVC"/>
<evidence type="ECO:0000256" key="1">
    <source>
        <dbReference type="ARBA" id="ARBA00005254"/>
    </source>
</evidence>
<evidence type="ECO:0000256" key="2">
    <source>
        <dbReference type="RuleBase" id="RU003707"/>
    </source>
</evidence>
<protein>
    <submittedName>
        <fullName evidence="3">EnoylCoA hydratase/isomerase family domain containing protein</fullName>
    </submittedName>
</protein>
<dbReference type="GO" id="GO:0006635">
    <property type="term" value="P:fatty acid beta-oxidation"/>
    <property type="evidence" value="ECO:0007669"/>
    <property type="project" value="TreeGrafter"/>
</dbReference>
<dbReference type="STRING" id="1257118.L8HKG6"/>
<dbReference type="Pfam" id="PF00378">
    <property type="entry name" value="ECH_1"/>
    <property type="match status" value="1"/>
</dbReference>
<dbReference type="InterPro" id="IPR018376">
    <property type="entry name" value="Enoyl-CoA_hyd/isom_CS"/>
</dbReference>
<dbReference type="CDD" id="cd06558">
    <property type="entry name" value="crotonase-like"/>
    <property type="match status" value="1"/>
</dbReference>
<evidence type="ECO:0000313" key="4">
    <source>
        <dbReference type="Proteomes" id="UP000011083"/>
    </source>
</evidence>
<dbReference type="GeneID" id="14926196"/>
<name>L8HKG6_ACACF</name>
<sequence length="298" mass="32092">MQRASLRLRHARPSCASALARFYSTAGSSANSEQLVRLEADHLPDGRPSGVYVMTLNRPDKFNALTEAVGEEFRAHVADLAAMPPRSLRSLVLTGAGPAFSAGGDLDFLWARTKTPAEDNTEIMLKFYKRFLSIRSLPVPVIAAINGPAVGAGFCLAMSSDLRIAAKDAKLSANFVKLGLHPGLGATHYMPRSLGPQVANRLLFTGETLTGDEAARLGVVLEAVEKNQVLPHALNLARTIALNSPSAVRLLVRTLRYDDDVQLERALLREADGQAHSYASADLQEGLTAIKAKRPPTF</sequence>
<dbReference type="OrthoDB" id="2139957at2759"/>
<keyword evidence="4" id="KW-1185">Reference proteome</keyword>
<dbReference type="RefSeq" id="XP_004367908.1">
    <property type="nucleotide sequence ID" value="XM_004367851.1"/>
</dbReference>
<keyword evidence="3" id="KW-0413">Isomerase</keyword>
<dbReference type="PANTHER" id="PTHR11941:SF173">
    <property type="entry name" value="3-HYDROXYBUTYRYL-COA DEHYDRATASE-LIKE PROTEIN, MITOCHONDRIAL"/>
    <property type="match status" value="1"/>
</dbReference>
<dbReference type="SUPFAM" id="SSF52096">
    <property type="entry name" value="ClpP/crotonase"/>
    <property type="match status" value="1"/>
</dbReference>
<dbReference type="KEGG" id="acan:ACA1_288740"/>
<gene>
    <name evidence="3" type="ORF">ACA1_288740</name>
</gene>
<dbReference type="InterPro" id="IPR001753">
    <property type="entry name" value="Enoyl-CoA_hydra/iso"/>
</dbReference>